<accession>A0A914H6E0</accession>
<dbReference type="AlphaFoldDB" id="A0A914H6E0"/>
<proteinExistence type="predicted"/>
<dbReference type="WBParaSite" id="Gr19_v10_g14111.t1">
    <property type="protein sequence ID" value="Gr19_v10_g14111.t1"/>
    <property type="gene ID" value="Gr19_v10_g14111"/>
</dbReference>
<organism evidence="1 2">
    <name type="scientific">Globodera rostochiensis</name>
    <name type="common">Golden nematode worm</name>
    <name type="synonym">Heterodera rostochiensis</name>
    <dbReference type="NCBI Taxonomy" id="31243"/>
    <lineage>
        <taxon>Eukaryota</taxon>
        <taxon>Metazoa</taxon>
        <taxon>Ecdysozoa</taxon>
        <taxon>Nematoda</taxon>
        <taxon>Chromadorea</taxon>
        <taxon>Rhabditida</taxon>
        <taxon>Tylenchina</taxon>
        <taxon>Tylenchomorpha</taxon>
        <taxon>Tylenchoidea</taxon>
        <taxon>Heteroderidae</taxon>
        <taxon>Heteroderinae</taxon>
        <taxon>Globodera</taxon>
    </lineage>
</organism>
<sequence>MLTIRLGRSWLGRSWLGTELARDGVGGTELAGTEFGGTELARFARQTSSSALRLAPKMDDLYFFYSAKMAVVFIMMLSSTTLEAQRLVNILAENSMTLRKRYNST</sequence>
<reference evidence="2" key="1">
    <citation type="submission" date="2022-11" db="UniProtKB">
        <authorList>
            <consortium name="WormBaseParasite"/>
        </authorList>
    </citation>
    <scope>IDENTIFICATION</scope>
</reference>
<evidence type="ECO:0000313" key="2">
    <source>
        <dbReference type="WBParaSite" id="Gr19_v10_g14111.t1"/>
    </source>
</evidence>
<evidence type="ECO:0000313" key="1">
    <source>
        <dbReference type="Proteomes" id="UP000887572"/>
    </source>
</evidence>
<name>A0A914H6E0_GLORO</name>
<keyword evidence="1" id="KW-1185">Reference proteome</keyword>
<dbReference type="Proteomes" id="UP000887572">
    <property type="component" value="Unplaced"/>
</dbReference>
<protein>
    <submittedName>
        <fullName evidence="2">Uncharacterized protein</fullName>
    </submittedName>
</protein>